<dbReference type="RefSeq" id="WP_070947460.1">
    <property type="nucleotide sequence ID" value="NZ_MLIQ01000014.1"/>
</dbReference>
<gene>
    <name evidence="2" type="ORF">BKG82_12915</name>
</gene>
<dbReference type="Gene3D" id="6.10.180.30">
    <property type="match status" value="1"/>
</dbReference>
<proteinExistence type="predicted"/>
<accession>A0A1S1LP56</accession>
<name>A0A1S1LP56_MYCCH</name>
<dbReference type="Proteomes" id="UP000180043">
    <property type="component" value="Unassembled WGS sequence"/>
</dbReference>
<dbReference type="AlphaFoldDB" id="A0A1S1LP56"/>
<comment type="caution">
    <text evidence="2">The sequence shown here is derived from an EMBL/GenBank/DDBJ whole genome shotgun (WGS) entry which is preliminary data.</text>
</comment>
<dbReference type="EMBL" id="MLIQ01000014">
    <property type="protein sequence ID" value="OHU57085.1"/>
    <property type="molecule type" value="Genomic_DNA"/>
</dbReference>
<feature type="compositionally biased region" description="Acidic residues" evidence="1">
    <location>
        <begin position="67"/>
        <end position="80"/>
    </location>
</feature>
<evidence type="ECO:0000256" key="1">
    <source>
        <dbReference type="SAM" id="MobiDB-lite"/>
    </source>
</evidence>
<organism evidence="2 3">
    <name type="scientific">Mycobacteroides chelonae</name>
    <name type="common">Mycobacterium chelonae</name>
    <dbReference type="NCBI Taxonomy" id="1774"/>
    <lineage>
        <taxon>Bacteria</taxon>
        <taxon>Bacillati</taxon>
        <taxon>Actinomycetota</taxon>
        <taxon>Actinomycetes</taxon>
        <taxon>Mycobacteriales</taxon>
        <taxon>Mycobacteriaceae</taxon>
        <taxon>Mycobacteroides</taxon>
    </lineage>
</organism>
<evidence type="ECO:0000313" key="3">
    <source>
        <dbReference type="Proteomes" id="UP000180043"/>
    </source>
</evidence>
<evidence type="ECO:0000313" key="2">
    <source>
        <dbReference type="EMBL" id="OHU57085.1"/>
    </source>
</evidence>
<feature type="region of interest" description="Disordered" evidence="1">
    <location>
        <begin position="56"/>
        <end position="92"/>
    </location>
</feature>
<protein>
    <submittedName>
        <fullName evidence="2">Uncharacterized protein</fullName>
    </submittedName>
</protein>
<reference evidence="2 3" key="1">
    <citation type="submission" date="2016-10" db="EMBL/GenBank/DDBJ databases">
        <title>Evaluation of Human, Veterinary and Environmental Mycobacterium chelonae Isolates by Core Genome Phylogenomic Analysis, Targeted Gene Comparison, and Anti-microbial Susceptibility Patterns: A Tale of Mistaken Identities.</title>
        <authorList>
            <person name="Fogelson S.B."/>
            <person name="Camus A.C."/>
            <person name="Lorenz W."/>
            <person name="Vasireddy R."/>
            <person name="Vasireddy S."/>
            <person name="Smith T."/>
            <person name="Brown-Elliott B.A."/>
            <person name="Wallace R.J.Jr."/>
            <person name="Hasan N.A."/>
            <person name="Reischl U."/>
            <person name="Sanchez S."/>
        </authorList>
    </citation>
    <scope>NUCLEOTIDE SEQUENCE [LARGE SCALE GENOMIC DNA]</scope>
    <source>
        <strain evidence="2 3">15515</strain>
    </source>
</reference>
<sequence length="92" mass="10701">MSSRRRRYSTFNVAKGQRAWVRGAVRKVTEVSGRTYTFAQFTQDAFTAHLRSLWDDYNEGRPIPPIYDEDDDEDEDEEDQAPTPPTRDEEVG</sequence>